<sequence length="180" mass="20651">MRPEEVVSIFDDDDVAVRAALQEILAEAKVSKFERVSSTIQSLLEWVRRCFSGGPTPEPIPLRLLPPPAAEPSEQVAEPHERVRTWREWFSQLYDDMRRAAECFCDYMRRAAEGLCARVSSAVRTAVNFFVELLPTFLQQLQRQVESELLYVESLFPILERIVTALLGIQTAFDNHAHHH</sequence>
<dbReference type="EMBL" id="OZ020107">
    <property type="protein sequence ID" value="CAK9259254.1"/>
    <property type="molecule type" value="Genomic_DNA"/>
</dbReference>
<evidence type="ECO:0000313" key="2">
    <source>
        <dbReference type="Proteomes" id="UP001497444"/>
    </source>
</evidence>
<gene>
    <name evidence="1" type="ORF">CSSPJE1EN1_LOCUS4732</name>
</gene>
<dbReference type="Proteomes" id="UP001497444">
    <property type="component" value="Chromosome 12"/>
</dbReference>
<evidence type="ECO:0000313" key="1">
    <source>
        <dbReference type="EMBL" id="CAK9259254.1"/>
    </source>
</evidence>
<reference evidence="1" key="1">
    <citation type="submission" date="2024-02" db="EMBL/GenBank/DDBJ databases">
        <authorList>
            <consortium name="ELIXIR-Norway"/>
            <consortium name="Elixir Norway"/>
        </authorList>
    </citation>
    <scope>NUCLEOTIDE SEQUENCE</scope>
</reference>
<organism evidence="1 2">
    <name type="scientific">Sphagnum jensenii</name>
    <dbReference type="NCBI Taxonomy" id="128206"/>
    <lineage>
        <taxon>Eukaryota</taxon>
        <taxon>Viridiplantae</taxon>
        <taxon>Streptophyta</taxon>
        <taxon>Embryophyta</taxon>
        <taxon>Bryophyta</taxon>
        <taxon>Sphagnophytina</taxon>
        <taxon>Sphagnopsida</taxon>
        <taxon>Sphagnales</taxon>
        <taxon>Sphagnaceae</taxon>
        <taxon>Sphagnum</taxon>
    </lineage>
</organism>
<keyword evidence="2" id="KW-1185">Reference proteome</keyword>
<proteinExistence type="predicted"/>
<protein>
    <submittedName>
        <fullName evidence="1">Uncharacterized protein</fullName>
    </submittedName>
</protein>
<name>A0ABP0VXM0_9BRYO</name>
<accession>A0ABP0VXM0</accession>